<proteinExistence type="predicted"/>
<sequence length="90" mass="10512">MHRMSRALKEGREKDKGGEAQRTGATDRREMKKGPPRVRAQLPLSSQRETRLQATHPPRARAEEGDERIRETYALFERRLRERGGSMLER</sequence>
<evidence type="ECO:0000313" key="2">
    <source>
        <dbReference type="EMBL" id="CEM13074.1"/>
    </source>
</evidence>
<protein>
    <submittedName>
        <fullName evidence="2">Uncharacterized protein</fullName>
    </submittedName>
</protein>
<gene>
    <name evidence="2" type="ORF">Cvel_17099</name>
</gene>
<name>A0A0G4FIG4_9ALVE</name>
<organism evidence="2">
    <name type="scientific">Chromera velia CCMP2878</name>
    <dbReference type="NCBI Taxonomy" id="1169474"/>
    <lineage>
        <taxon>Eukaryota</taxon>
        <taxon>Sar</taxon>
        <taxon>Alveolata</taxon>
        <taxon>Colpodellida</taxon>
        <taxon>Chromeraceae</taxon>
        <taxon>Chromera</taxon>
    </lineage>
</organism>
<reference evidence="2" key="1">
    <citation type="submission" date="2014-11" db="EMBL/GenBank/DDBJ databases">
        <authorList>
            <person name="Otto D Thomas"/>
            <person name="Naeem Raeece"/>
        </authorList>
    </citation>
    <scope>NUCLEOTIDE SEQUENCE</scope>
</reference>
<dbReference type="EMBL" id="CDMZ01000383">
    <property type="protein sequence ID" value="CEM13074.1"/>
    <property type="molecule type" value="Genomic_DNA"/>
</dbReference>
<feature type="region of interest" description="Disordered" evidence="1">
    <location>
        <begin position="1"/>
        <end position="70"/>
    </location>
</feature>
<accession>A0A0G4FIG4</accession>
<feature type="compositionally biased region" description="Basic and acidic residues" evidence="1">
    <location>
        <begin position="7"/>
        <end position="33"/>
    </location>
</feature>
<dbReference type="VEuPathDB" id="CryptoDB:Cvel_17099"/>
<feature type="compositionally biased region" description="Basic and acidic residues" evidence="1">
    <location>
        <begin position="60"/>
        <end position="70"/>
    </location>
</feature>
<dbReference type="AlphaFoldDB" id="A0A0G4FIG4"/>
<evidence type="ECO:0000256" key="1">
    <source>
        <dbReference type="SAM" id="MobiDB-lite"/>
    </source>
</evidence>